<comment type="caution">
    <text evidence="1">The sequence shown here is derived from an EMBL/GenBank/DDBJ whole genome shotgun (WGS) entry which is preliminary data.</text>
</comment>
<dbReference type="SUPFAM" id="SSF53474">
    <property type="entry name" value="alpha/beta-Hydrolases"/>
    <property type="match status" value="1"/>
</dbReference>
<reference evidence="1" key="1">
    <citation type="submission" date="2021-03" db="EMBL/GenBank/DDBJ databases">
        <title>Genomic Encyclopedia of Type Strains, Phase IV (KMG-IV): sequencing the most valuable type-strain genomes for metagenomic binning, comparative biology and taxonomic classification.</title>
        <authorList>
            <person name="Goeker M."/>
        </authorList>
    </citation>
    <scope>NUCLEOTIDE SEQUENCE</scope>
    <source>
        <strain evidence="1">DSM 15523</strain>
        <strain evidence="2 4">DSM 16476</strain>
    </source>
</reference>
<evidence type="ECO:0000313" key="3">
    <source>
        <dbReference type="Proteomes" id="UP001138672"/>
    </source>
</evidence>
<protein>
    <submittedName>
        <fullName evidence="1">Esterase YcpF (UPF0227 family)</fullName>
    </submittedName>
</protein>
<evidence type="ECO:0000313" key="1">
    <source>
        <dbReference type="EMBL" id="MBP1839894.1"/>
    </source>
</evidence>
<dbReference type="Pfam" id="PF05728">
    <property type="entry name" value="UPF0227"/>
    <property type="match status" value="1"/>
</dbReference>
<dbReference type="Proteomes" id="UP001231587">
    <property type="component" value="Unassembled WGS sequence"/>
</dbReference>
<dbReference type="OrthoDB" id="1438136at2"/>
<dbReference type="Gene3D" id="3.40.50.1820">
    <property type="entry name" value="alpha/beta hydrolase"/>
    <property type="match status" value="1"/>
</dbReference>
<dbReference type="InterPro" id="IPR029058">
    <property type="entry name" value="AB_hydrolase_fold"/>
</dbReference>
<dbReference type="AlphaFoldDB" id="A0A9X0YMC0"/>
<dbReference type="RefSeq" id="WP_057778840.1">
    <property type="nucleotide sequence ID" value="NZ_JAGGJQ010000004.1"/>
</dbReference>
<proteinExistence type="predicted"/>
<evidence type="ECO:0000313" key="2">
    <source>
        <dbReference type="EMBL" id="MDQ0335493.1"/>
    </source>
</evidence>
<dbReference type="EMBL" id="JAGGJQ010000004">
    <property type="protein sequence ID" value="MBP1839894.1"/>
    <property type="molecule type" value="Genomic_DNA"/>
</dbReference>
<dbReference type="InterPro" id="IPR008886">
    <property type="entry name" value="UPF0227/Esterase_YqiA"/>
</dbReference>
<evidence type="ECO:0000313" key="4">
    <source>
        <dbReference type="Proteomes" id="UP001231587"/>
    </source>
</evidence>
<sequence>MNILYIHGLNGSLSPEKRLVLEAYGHVFAPSIDYENASHSISDIINVYQDKTVNIVMGSSMGGGAGYYVSNHFQCPALLFNPALAKRPVVQHITDIEYKTSPIKQFVLGSEDTVVFAKDTLQFLASTIPFHPNYYIHLRNHLAHRIPLAVFKAEVEVFFDTLDRVNNN</sequence>
<gene>
    <name evidence="1" type="ORF">J2Z56_001818</name>
    <name evidence="2" type="ORF">J2Z57_001941</name>
</gene>
<keyword evidence="4" id="KW-1185">Reference proteome</keyword>
<accession>A0A9X0YMC0</accession>
<organism evidence="1 3">
    <name type="scientific">Formosa algae</name>
    <dbReference type="NCBI Taxonomy" id="225843"/>
    <lineage>
        <taxon>Bacteria</taxon>
        <taxon>Pseudomonadati</taxon>
        <taxon>Bacteroidota</taxon>
        <taxon>Flavobacteriia</taxon>
        <taxon>Flavobacteriales</taxon>
        <taxon>Flavobacteriaceae</taxon>
        <taxon>Formosa</taxon>
    </lineage>
</organism>
<dbReference type="Proteomes" id="UP001138672">
    <property type="component" value="Unassembled WGS sequence"/>
</dbReference>
<dbReference type="EMBL" id="JAUSUU010000005">
    <property type="protein sequence ID" value="MDQ0335493.1"/>
    <property type="molecule type" value="Genomic_DNA"/>
</dbReference>
<name>A0A9X0YMC0_9FLAO</name>